<name>A0A371G6M4_MUCPR</name>
<comment type="caution">
    <text evidence="1">The sequence shown here is derived from an EMBL/GenBank/DDBJ whole genome shotgun (WGS) entry which is preliminary data.</text>
</comment>
<protein>
    <submittedName>
        <fullName evidence="1">Uncharacterized protein</fullName>
    </submittedName>
</protein>
<organism evidence="1 2">
    <name type="scientific">Mucuna pruriens</name>
    <name type="common">Velvet bean</name>
    <name type="synonym">Dolichos pruriens</name>
    <dbReference type="NCBI Taxonomy" id="157652"/>
    <lineage>
        <taxon>Eukaryota</taxon>
        <taxon>Viridiplantae</taxon>
        <taxon>Streptophyta</taxon>
        <taxon>Embryophyta</taxon>
        <taxon>Tracheophyta</taxon>
        <taxon>Spermatophyta</taxon>
        <taxon>Magnoliopsida</taxon>
        <taxon>eudicotyledons</taxon>
        <taxon>Gunneridae</taxon>
        <taxon>Pentapetalae</taxon>
        <taxon>rosids</taxon>
        <taxon>fabids</taxon>
        <taxon>Fabales</taxon>
        <taxon>Fabaceae</taxon>
        <taxon>Papilionoideae</taxon>
        <taxon>50 kb inversion clade</taxon>
        <taxon>NPAAA clade</taxon>
        <taxon>indigoferoid/millettioid clade</taxon>
        <taxon>Phaseoleae</taxon>
        <taxon>Mucuna</taxon>
    </lineage>
</organism>
<reference evidence="1" key="1">
    <citation type="submission" date="2018-05" db="EMBL/GenBank/DDBJ databases">
        <title>Draft genome of Mucuna pruriens seed.</title>
        <authorList>
            <person name="Nnadi N.E."/>
            <person name="Vos R."/>
            <person name="Hasami M.H."/>
            <person name="Devisetty U.K."/>
            <person name="Aguiy J.C."/>
        </authorList>
    </citation>
    <scope>NUCLEOTIDE SEQUENCE [LARGE SCALE GENOMIC DNA]</scope>
    <source>
        <strain evidence="1">JCA_2017</strain>
    </source>
</reference>
<evidence type="ECO:0000313" key="2">
    <source>
        <dbReference type="Proteomes" id="UP000257109"/>
    </source>
</evidence>
<keyword evidence="2" id="KW-1185">Reference proteome</keyword>
<accession>A0A371G6M4</accession>
<dbReference type="EMBL" id="QJKJ01006649">
    <property type="protein sequence ID" value="RDX85983.1"/>
    <property type="molecule type" value="Genomic_DNA"/>
</dbReference>
<gene>
    <name evidence="1" type="ORF">CR513_32754</name>
</gene>
<feature type="non-terminal residue" evidence="1">
    <location>
        <position position="1"/>
    </location>
</feature>
<evidence type="ECO:0000313" key="1">
    <source>
        <dbReference type="EMBL" id="RDX85983.1"/>
    </source>
</evidence>
<dbReference type="Proteomes" id="UP000257109">
    <property type="component" value="Unassembled WGS sequence"/>
</dbReference>
<sequence length="132" mass="15361">MQISRLRFRTEHPEHTKKKLKVMLNITYGMIYIFGDSIMTKSFTGAFRILKSSRSSISVRQPLRIESDSPENPRLWVLLAHHIPRCSQTCLSLRTVSASRMNSSRRHEMPQQSILLYDVFYVFGVVRALMSD</sequence>
<dbReference type="AlphaFoldDB" id="A0A371G6M4"/>
<proteinExistence type="predicted"/>
<dbReference type="OrthoDB" id="413122at2759"/>